<organism evidence="2 3">
    <name type="scientific">Acorus gramineus</name>
    <name type="common">Dwarf sweet flag</name>
    <dbReference type="NCBI Taxonomy" id="55184"/>
    <lineage>
        <taxon>Eukaryota</taxon>
        <taxon>Viridiplantae</taxon>
        <taxon>Streptophyta</taxon>
        <taxon>Embryophyta</taxon>
        <taxon>Tracheophyta</taxon>
        <taxon>Spermatophyta</taxon>
        <taxon>Magnoliopsida</taxon>
        <taxon>Liliopsida</taxon>
        <taxon>Acoraceae</taxon>
        <taxon>Acorus</taxon>
    </lineage>
</organism>
<proteinExistence type="predicted"/>
<evidence type="ECO:0000313" key="3">
    <source>
        <dbReference type="Proteomes" id="UP001179952"/>
    </source>
</evidence>
<reference evidence="2" key="2">
    <citation type="submission" date="2023-06" db="EMBL/GenBank/DDBJ databases">
        <authorList>
            <person name="Ma L."/>
            <person name="Liu K.-W."/>
            <person name="Li Z."/>
            <person name="Hsiao Y.-Y."/>
            <person name="Qi Y."/>
            <person name="Fu T."/>
            <person name="Tang G."/>
            <person name="Zhang D."/>
            <person name="Sun W.-H."/>
            <person name="Liu D.-K."/>
            <person name="Li Y."/>
            <person name="Chen G.-Z."/>
            <person name="Liu X.-D."/>
            <person name="Liao X.-Y."/>
            <person name="Jiang Y.-T."/>
            <person name="Yu X."/>
            <person name="Hao Y."/>
            <person name="Huang J."/>
            <person name="Zhao X.-W."/>
            <person name="Ke S."/>
            <person name="Chen Y.-Y."/>
            <person name="Wu W.-L."/>
            <person name="Hsu J.-L."/>
            <person name="Lin Y.-F."/>
            <person name="Huang M.-D."/>
            <person name="Li C.-Y."/>
            <person name="Huang L."/>
            <person name="Wang Z.-W."/>
            <person name="Zhao X."/>
            <person name="Zhong W.-Y."/>
            <person name="Peng D.-H."/>
            <person name="Ahmad S."/>
            <person name="Lan S."/>
            <person name="Zhang J.-S."/>
            <person name="Tsai W.-C."/>
            <person name="Van De Peer Y."/>
            <person name="Liu Z.-J."/>
        </authorList>
    </citation>
    <scope>NUCLEOTIDE SEQUENCE</scope>
    <source>
        <strain evidence="2">SCP</strain>
        <tissue evidence="2">Leaves</tissue>
    </source>
</reference>
<reference evidence="2" key="1">
    <citation type="journal article" date="2023" name="Nat. Commun.">
        <title>Diploid and tetraploid genomes of Acorus and the evolution of monocots.</title>
        <authorList>
            <person name="Ma L."/>
            <person name="Liu K.W."/>
            <person name="Li Z."/>
            <person name="Hsiao Y.Y."/>
            <person name="Qi Y."/>
            <person name="Fu T."/>
            <person name="Tang G.D."/>
            <person name="Zhang D."/>
            <person name="Sun W.H."/>
            <person name="Liu D.K."/>
            <person name="Li Y."/>
            <person name="Chen G.Z."/>
            <person name="Liu X.D."/>
            <person name="Liao X.Y."/>
            <person name="Jiang Y.T."/>
            <person name="Yu X."/>
            <person name="Hao Y."/>
            <person name="Huang J."/>
            <person name="Zhao X.W."/>
            <person name="Ke S."/>
            <person name="Chen Y.Y."/>
            <person name="Wu W.L."/>
            <person name="Hsu J.L."/>
            <person name="Lin Y.F."/>
            <person name="Huang M.D."/>
            <person name="Li C.Y."/>
            <person name="Huang L."/>
            <person name="Wang Z.W."/>
            <person name="Zhao X."/>
            <person name="Zhong W.Y."/>
            <person name="Peng D.H."/>
            <person name="Ahmad S."/>
            <person name="Lan S."/>
            <person name="Zhang J.S."/>
            <person name="Tsai W.C."/>
            <person name="Van de Peer Y."/>
            <person name="Liu Z.J."/>
        </authorList>
    </citation>
    <scope>NUCLEOTIDE SEQUENCE</scope>
    <source>
        <strain evidence="2">SCP</strain>
    </source>
</reference>
<dbReference type="InterPro" id="IPR034751">
    <property type="entry name" value="Yippee"/>
</dbReference>
<dbReference type="PROSITE" id="PS51792">
    <property type="entry name" value="YIPPEE"/>
    <property type="match status" value="1"/>
</dbReference>
<evidence type="ECO:0000313" key="2">
    <source>
        <dbReference type="EMBL" id="KAK1271260.1"/>
    </source>
</evidence>
<accession>A0AAV9B3U5</accession>
<dbReference type="AlphaFoldDB" id="A0AAV9B3U5"/>
<dbReference type="EMBL" id="JAUJYN010000005">
    <property type="protein sequence ID" value="KAK1271260.1"/>
    <property type="molecule type" value="Genomic_DNA"/>
</dbReference>
<dbReference type="Proteomes" id="UP001179952">
    <property type="component" value="Unassembled WGS sequence"/>
</dbReference>
<gene>
    <name evidence="2" type="ORF">QJS04_geneDACA023474</name>
</gene>
<evidence type="ECO:0000259" key="1">
    <source>
        <dbReference type="PROSITE" id="PS51792"/>
    </source>
</evidence>
<sequence length="180" mass="20541">MATDSNHLHMDLGCRFCGHTIGSIKHQRCSVIQGPDGYKVHAFNIPVDVHVSIFTVERAVMDHGYIMSDLRCCKCHARLGWTREPYEPSVTKRGRFKVSSYHSILVDSKSSDMGLSMPTVTKRGRFMVKKIPPILDCSTSSNMVPDQSDEIETSVKWKYIIEENAVYTFMRHVQDEKLFP</sequence>
<keyword evidence="3" id="KW-1185">Reference proteome</keyword>
<name>A0AAV9B3U5_ACOGR</name>
<feature type="domain" description="Yippee" evidence="1">
    <location>
        <begin position="10"/>
        <end position="107"/>
    </location>
</feature>
<comment type="caution">
    <text evidence="2">The sequence shown here is derived from an EMBL/GenBank/DDBJ whole genome shotgun (WGS) entry which is preliminary data.</text>
</comment>
<protein>
    <recommendedName>
        <fullName evidence="1">Yippee domain-containing protein</fullName>
    </recommendedName>
</protein>